<dbReference type="InterPro" id="IPR053215">
    <property type="entry name" value="TKL_Ser/Thr_kinase"/>
</dbReference>
<dbReference type="InterPro" id="IPR036537">
    <property type="entry name" value="Adaptor_Cbl_N_dom_sf"/>
</dbReference>
<dbReference type="InterPro" id="IPR011009">
    <property type="entry name" value="Kinase-like_dom_sf"/>
</dbReference>
<dbReference type="Proteomes" id="UP000070444">
    <property type="component" value="Unassembled WGS sequence"/>
</dbReference>
<dbReference type="Gene3D" id="1.10.510.10">
    <property type="entry name" value="Transferase(Phosphotransferase) domain 1"/>
    <property type="match status" value="1"/>
</dbReference>
<dbReference type="OrthoDB" id="2314769at2759"/>
<name>A0A137P4X0_CONC2</name>
<keyword evidence="2" id="KW-0418">Kinase</keyword>
<dbReference type="SMART" id="SM00671">
    <property type="entry name" value="SEL1"/>
    <property type="match status" value="3"/>
</dbReference>
<dbReference type="SUPFAM" id="SSF81901">
    <property type="entry name" value="HCP-like"/>
    <property type="match status" value="1"/>
</dbReference>
<dbReference type="InterPro" id="IPR006597">
    <property type="entry name" value="Sel1-like"/>
</dbReference>
<dbReference type="Pfam" id="PF08238">
    <property type="entry name" value="Sel1"/>
    <property type="match status" value="3"/>
</dbReference>
<dbReference type="SUPFAM" id="SSF56112">
    <property type="entry name" value="Protein kinase-like (PK-like)"/>
    <property type="match status" value="1"/>
</dbReference>
<dbReference type="Gene3D" id="1.25.40.10">
    <property type="entry name" value="Tetratricopeptide repeat domain"/>
    <property type="match status" value="1"/>
</dbReference>
<evidence type="ECO:0000259" key="1">
    <source>
        <dbReference type="PROSITE" id="PS50011"/>
    </source>
</evidence>
<dbReference type="GO" id="GO:0005524">
    <property type="term" value="F:ATP binding"/>
    <property type="evidence" value="ECO:0007669"/>
    <property type="project" value="InterPro"/>
</dbReference>
<dbReference type="Pfam" id="PF07714">
    <property type="entry name" value="PK_Tyr_Ser-Thr"/>
    <property type="match status" value="1"/>
</dbReference>
<organism evidence="2 3">
    <name type="scientific">Conidiobolus coronatus (strain ATCC 28846 / CBS 209.66 / NRRL 28638)</name>
    <name type="common">Delacroixia coronata</name>
    <dbReference type="NCBI Taxonomy" id="796925"/>
    <lineage>
        <taxon>Eukaryota</taxon>
        <taxon>Fungi</taxon>
        <taxon>Fungi incertae sedis</taxon>
        <taxon>Zoopagomycota</taxon>
        <taxon>Entomophthoromycotina</taxon>
        <taxon>Entomophthoromycetes</taxon>
        <taxon>Entomophthorales</taxon>
        <taxon>Ancylistaceae</taxon>
        <taxon>Conidiobolus</taxon>
    </lineage>
</organism>
<evidence type="ECO:0000313" key="3">
    <source>
        <dbReference type="Proteomes" id="UP000070444"/>
    </source>
</evidence>
<feature type="domain" description="Protein kinase" evidence="1">
    <location>
        <begin position="196"/>
        <end position="466"/>
    </location>
</feature>
<dbReference type="AlphaFoldDB" id="A0A137P4X0"/>
<keyword evidence="3" id="KW-1185">Reference proteome</keyword>
<dbReference type="PANTHER" id="PTHR45756:SF1">
    <property type="entry name" value="PROTEIN KINASE DOMAIN CONTAINING PROTEIN"/>
    <property type="match status" value="1"/>
</dbReference>
<dbReference type="PANTHER" id="PTHR45756">
    <property type="entry name" value="PALMITOYLTRANSFERASE"/>
    <property type="match status" value="1"/>
</dbReference>
<accession>A0A137P4X0</accession>
<evidence type="ECO:0000313" key="2">
    <source>
        <dbReference type="EMBL" id="KXN69999.1"/>
    </source>
</evidence>
<proteinExistence type="predicted"/>
<dbReference type="STRING" id="796925.A0A137P4X0"/>
<protein>
    <submittedName>
        <fullName evidence="2">Kinase-like protein</fullName>
    </submittedName>
</protein>
<dbReference type="InterPro" id="IPR001245">
    <property type="entry name" value="Ser-Thr/Tyr_kinase_cat_dom"/>
</dbReference>
<sequence>MVTSTNLHASTLDLIQQALIMGEDIIKIIGKFKHSRTLMKKFHHIIDLTQQVLQDFNTQYTQHTVFFEMNHFNIAFQNFNQVLLICLKFLTKFKSKSLLYRLIKGDKYYKICQRLIVDIDQALGLLCLGFKMKNLTELQVKENSDRLYQSRLEFEALEPSDFNDFTDHTVRRVDSATSSSDEDREKLIQEINEVKNDIASTLGAVEISRRLLKEDDSYPPRLGKNFKVYKREYKGEEVAEKVFVDRVGTGKILEQVKKQVAILSKLSICPNIIKFYGISIRNPHVGLVTEYCELGNLRDYLEAYQLSNQQKYQFCFDLIQGVTFLHYVDIIHKNIKTSSLLINNDGNLKLSGFEFSREQDYGTCMIDDEGLDRYRWLCPEKIKGTSLSTTKGDIYSVGMVFWSVWTQRYPFKELYKTNVEYFVLKGGRENLDFVPKRVSPIIASCWDQDPDRRPNASEVLDSFENFGSGKSLNTLSLNYVQQKTYGSNIIDELATTQLSVVEEKRKSDEGTSFYVTVPPKEPVTGSTKMYCRVPLATHAEVPEPPVAAPIASPSAEDLDQDSQLEELYDMLTNLKSFPKPATHQYKQPDLSVRTDIAPKNQNRTTASFDNMPLSAKWNGDSEMYSSEGMLKHTRIPSIPVVAKLNEKITLSSTIFNHNQHDIYESQIALLDETDLDIDFMSSSPNSPTLPPPLSLSQAIELHIKGARAEALEAFDTLSQMGDPKAEYYMGYYYFWGQPDVVAKDWEKSIYYLNRAAEKGDSDAFDLLGMYFASEDNELKDLEKAVDYYVQSAQMGNKKGLYHLGVCYAKGRGVETDKSLALKCIEEAAKLGHTLAKEQLQRIKSN</sequence>
<gene>
    <name evidence="2" type="ORF">CONCODRAFT_70995</name>
</gene>
<keyword evidence="2" id="KW-0808">Transferase</keyword>
<dbReference type="GO" id="GO:0004672">
    <property type="term" value="F:protein kinase activity"/>
    <property type="evidence" value="ECO:0007669"/>
    <property type="project" value="InterPro"/>
</dbReference>
<dbReference type="GO" id="GO:0007166">
    <property type="term" value="P:cell surface receptor signaling pathway"/>
    <property type="evidence" value="ECO:0007669"/>
    <property type="project" value="InterPro"/>
</dbReference>
<dbReference type="InterPro" id="IPR011990">
    <property type="entry name" value="TPR-like_helical_dom_sf"/>
</dbReference>
<dbReference type="PROSITE" id="PS50011">
    <property type="entry name" value="PROTEIN_KINASE_DOM"/>
    <property type="match status" value="1"/>
</dbReference>
<dbReference type="InterPro" id="IPR000719">
    <property type="entry name" value="Prot_kinase_dom"/>
</dbReference>
<dbReference type="EMBL" id="KQ964515">
    <property type="protein sequence ID" value="KXN69999.1"/>
    <property type="molecule type" value="Genomic_DNA"/>
</dbReference>
<dbReference type="Gene3D" id="1.20.930.20">
    <property type="entry name" value="Adaptor protein Cbl, N-terminal domain"/>
    <property type="match status" value="1"/>
</dbReference>
<reference evidence="2 3" key="1">
    <citation type="journal article" date="2015" name="Genome Biol. Evol.">
        <title>Phylogenomic analyses indicate that early fungi evolved digesting cell walls of algal ancestors of land plants.</title>
        <authorList>
            <person name="Chang Y."/>
            <person name="Wang S."/>
            <person name="Sekimoto S."/>
            <person name="Aerts A.L."/>
            <person name="Choi C."/>
            <person name="Clum A."/>
            <person name="LaButti K.M."/>
            <person name="Lindquist E.A."/>
            <person name="Yee Ngan C."/>
            <person name="Ohm R.A."/>
            <person name="Salamov A.A."/>
            <person name="Grigoriev I.V."/>
            <person name="Spatafora J.W."/>
            <person name="Berbee M.L."/>
        </authorList>
    </citation>
    <scope>NUCLEOTIDE SEQUENCE [LARGE SCALE GENOMIC DNA]</scope>
    <source>
        <strain evidence="2 3">NRRL 28638</strain>
    </source>
</reference>